<organism evidence="2 3">
    <name type="scientific">Paenibacillus lycopersici</name>
    <dbReference type="NCBI Taxonomy" id="2704462"/>
    <lineage>
        <taxon>Bacteria</taxon>
        <taxon>Bacillati</taxon>
        <taxon>Bacillota</taxon>
        <taxon>Bacilli</taxon>
        <taxon>Bacillales</taxon>
        <taxon>Paenibacillaceae</taxon>
        <taxon>Paenibacillus</taxon>
    </lineage>
</organism>
<evidence type="ECO:0008006" key="4">
    <source>
        <dbReference type="Google" id="ProtNLM"/>
    </source>
</evidence>
<dbReference type="AlphaFoldDB" id="A0A6C0FZB9"/>
<dbReference type="Proteomes" id="UP000476064">
    <property type="component" value="Chromosome"/>
</dbReference>
<proteinExistence type="predicted"/>
<protein>
    <recommendedName>
        <fullName evidence="4">DUF3221 domain-containing protein</fullName>
    </recommendedName>
</protein>
<feature type="signal peptide" evidence="1">
    <location>
        <begin position="1"/>
        <end position="27"/>
    </location>
</feature>
<name>A0A6C0FZB9_9BACL</name>
<dbReference type="RefSeq" id="WP_162357861.1">
    <property type="nucleotide sequence ID" value="NZ_CP048209.1"/>
</dbReference>
<dbReference type="EMBL" id="CP048209">
    <property type="protein sequence ID" value="QHT61422.1"/>
    <property type="molecule type" value="Genomic_DNA"/>
</dbReference>
<evidence type="ECO:0000313" key="2">
    <source>
        <dbReference type="EMBL" id="QHT61422.1"/>
    </source>
</evidence>
<sequence>MKRHLPKSAAMLVLVMLLSGCAGTSSASSDDYTAATLFIKVTAKEHSDDYKQKWIVAHNSSMSNAEDIRLIVDSNMVWNLIEVGSEYFATYEGSAAKGYRLSQISHPGDQDTIR</sequence>
<dbReference type="KEGG" id="plyc:GXP70_16605"/>
<dbReference type="PROSITE" id="PS51257">
    <property type="entry name" value="PROKAR_LIPOPROTEIN"/>
    <property type="match status" value="1"/>
</dbReference>
<evidence type="ECO:0000313" key="3">
    <source>
        <dbReference type="Proteomes" id="UP000476064"/>
    </source>
</evidence>
<feature type="chain" id="PRO_5025585818" description="DUF3221 domain-containing protein" evidence="1">
    <location>
        <begin position="28"/>
        <end position="114"/>
    </location>
</feature>
<evidence type="ECO:0000256" key="1">
    <source>
        <dbReference type="SAM" id="SignalP"/>
    </source>
</evidence>
<keyword evidence="1" id="KW-0732">Signal</keyword>
<gene>
    <name evidence="2" type="ORF">GXP70_16605</name>
</gene>
<keyword evidence="3" id="KW-1185">Reference proteome</keyword>
<reference evidence="2 3" key="1">
    <citation type="submission" date="2020-01" db="EMBL/GenBank/DDBJ databases">
        <title>Paenibacillus sp. nov., isolated from tomato rhizosphere.</title>
        <authorList>
            <person name="Weon H.-Y."/>
            <person name="Lee S.A."/>
        </authorList>
    </citation>
    <scope>NUCLEOTIDE SEQUENCE [LARGE SCALE GENOMIC DNA]</scope>
    <source>
        <strain evidence="2 3">12200R-189</strain>
    </source>
</reference>
<accession>A0A6C0FZB9</accession>